<gene>
    <name evidence="1" type="ORF">NBEOAGPD_5238</name>
</gene>
<name>A0AA37HUY4_9HYPH</name>
<sequence length="56" mass="6204">MRDPNSLFTTQAFRMRNRDLIYVSNAPYTELQKVLGVFSSVTGPVASAAAVYAYSK</sequence>
<dbReference type="AlphaFoldDB" id="A0AA37HUY4"/>
<evidence type="ECO:0000313" key="2">
    <source>
        <dbReference type="Proteomes" id="UP001055108"/>
    </source>
</evidence>
<reference evidence="1" key="2">
    <citation type="submission" date="2021-08" db="EMBL/GenBank/DDBJ databases">
        <authorList>
            <person name="Tani A."/>
            <person name="Ola A."/>
            <person name="Ogura Y."/>
            <person name="Katsura K."/>
            <person name="Hayashi T."/>
        </authorList>
    </citation>
    <scope>NUCLEOTIDE SEQUENCE</scope>
    <source>
        <strain evidence="1">NBRC 103626</strain>
    </source>
</reference>
<proteinExistence type="predicted"/>
<reference evidence="1" key="1">
    <citation type="journal article" date="2016" name="Front. Microbiol.">
        <title>Genome Sequence of the Piezophilic, Mesophilic Sulfate-Reducing Bacterium Desulfovibrio indicus J2T.</title>
        <authorList>
            <person name="Cao J."/>
            <person name="Maignien L."/>
            <person name="Shao Z."/>
            <person name="Alain K."/>
            <person name="Jebbar M."/>
        </authorList>
    </citation>
    <scope>NUCLEOTIDE SEQUENCE</scope>
    <source>
        <strain evidence="1">NBRC 103626</strain>
    </source>
</reference>
<dbReference type="EMBL" id="BPQM01000180">
    <property type="protein sequence ID" value="GJD81980.1"/>
    <property type="molecule type" value="Genomic_DNA"/>
</dbReference>
<comment type="caution">
    <text evidence="1">The sequence shown here is derived from an EMBL/GenBank/DDBJ whole genome shotgun (WGS) entry which is preliminary data.</text>
</comment>
<keyword evidence="2" id="KW-1185">Reference proteome</keyword>
<evidence type="ECO:0000313" key="1">
    <source>
        <dbReference type="EMBL" id="GJD81980.1"/>
    </source>
</evidence>
<accession>A0AA37HUY4</accession>
<dbReference type="Proteomes" id="UP001055108">
    <property type="component" value="Unassembled WGS sequence"/>
</dbReference>
<evidence type="ECO:0008006" key="3">
    <source>
        <dbReference type="Google" id="ProtNLM"/>
    </source>
</evidence>
<protein>
    <recommendedName>
        <fullName evidence="3">Sugar transporter</fullName>
    </recommendedName>
</protein>
<organism evidence="1 2">
    <name type="scientific">Methylobacterium gregans</name>
    <dbReference type="NCBI Taxonomy" id="374424"/>
    <lineage>
        <taxon>Bacteria</taxon>
        <taxon>Pseudomonadati</taxon>
        <taxon>Pseudomonadota</taxon>
        <taxon>Alphaproteobacteria</taxon>
        <taxon>Hyphomicrobiales</taxon>
        <taxon>Methylobacteriaceae</taxon>
        <taxon>Methylobacterium</taxon>
    </lineage>
</organism>